<evidence type="ECO:0000256" key="6">
    <source>
        <dbReference type="ARBA" id="ARBA00022967"/>
    </source>
</evidence>
<dbReference type="EMBL" id="KZ613747">
    <property type="protein sequence ID" value="PMD64847.1"/>
    <property type="molecule type" value="Genomic_DNA"/>
</dbReference>
<feature type="transmembrane region" description="Helical" evidence="10">
    <location>
        <begin position="895"/>
        <end position="918"/>
    </location>
</feature>
<dbReference type="Gene3D" id="3.40.50.1000">
    <property type="entry name" value="HAD superfamily/HAD-like"/>
    <property type="match status" value="1"/>
</dbReference>
<dbReference type="FunFam" id="3.40.50.1000:FF:000001">
    <property type="entry name" value="Phospholipid-transporting ATPase IC"/>
    <property type="match status" value="1"/>
</dbReference>
<dbReference type="InterPro" id="IPR059000">
    <property type="entry name" value="ATPase_P-type_domA"/>
</dbReference>
<dbReference type="GO" id="GO:0006883">
    <property type="term" value="P:intracellular sodium ion homeostasis"/>
    <property type="evidence" value="ECO:0007669"/>
    <property type="project" value="TreeGrafter"/>
</dbReference>
<dbReference type="Pfam" id="PF00689">
    <property type="entry name" value="Cation_ATPase_C"/>
    <property type="match status" value="1"/>
</dbReference>
<dbReference type="SFLD" id="SFLDG00002">
    <property type="entry name" value="C1.7:_P-type_atpase_like"/>
    <property type="match status" value="1"/>
</dbReference>
<dbReference type="Pfam" id="PF13246">
    <property type="entry name" value="Cation_ATPase"/>
    <property type="match status" value="1"/>
</dbReference>
<dbReference type="Gene3D" id="1.20.1110.10">
    <property type="entry name" value="Calcium-transporting ATPase, transmembrane domain"/>
    <property type="match status" value="1"/>
</dbReference>
<reference evidence="12 13" key="1">
    <citation type="submission" date="2016-04" db="EMBL/GenBank/DDBJ databases">
        <title>A degradative enzymes factory behind the ericoid mycorrhizal symbiosis.</title>
        <authorList>
            <consortium name="DOE Joint Genome Institute"/>
            <person name="Martino E."/>
            <person name="Morin E."/>
            <person name="Grelet G."/>
            <person name="Kuo A."/>
            <person name="Kohler A."/>
            <person name="Daghino S."/>
            <person name="Barry K."/>
            <person name="Choi C."/>
            <person name="Cichocki N."/>
            <person name="Clum A."/>
            <person name="Copeland A."/>
            <person name="Hainaut M."/>
            <person name="Haridas S."/>
            <person name="Labutti K."/>
            <person name="Lindquist E."/>
            <person name="Lipzen A."/>
            <person name="Khouja H.-R."/>
            <person name="Murat C."/>
            <person name="Ohm R."/>
            <person name="Olson A."/>
            <person name="Spatafora J."/>
            <person name="Veneault-Fourrey C."/>
            <person name="Henrissat B."/>
            <person name="Grigoriev I."/>
            <person name="Martin F."/>
            <person name="Perotto S."/>
        </authorList>
    </citation>
    <scope>NUCLEOTIDE SEQUENCE [LARGE SCALE GENOMIC DNA]</scope>
    <source>
        <strain evidence="12 13">E</strain>
    </source>
</reference>
<dbReference type="GO" id="GO:0005391">
    <property type="term" value="F:P-type sodium:potassium-exchanging transporter activity"/>
    <property type="evidence" value="ECO:0007669"/>
    <property type="project" value="TreeGrafter"/>
</dbReference>
<dbReference type="NCBIfam" id="TIGR01494">
    <property type="entry name" value="ATPase_P-type"/>
    <property type="match status" value="2"/>
</dbReference>
<dbReference type="SUPFAM" id="SSF81665">
    <property type="entry name" value="Calcium ATPase, transmembrane domain M"/>
    <property type="match status" value="1"/>
</dbReference>
<feature type="region of interest" description="Disordered" evidence="9">
    <location>
        <begin position="1"/>
        <end position="40"/>
    </location>
</feature>
<dbReference type="InParanoid" id="A0A2J6TP99"/>
<dbReference type="PROSITE" id="PS00154">
    <property type="entry name" value="ATPASE_E1_E2"/>
    <property type="match status" value="1"/>
</dbReference>
<dbReference type="InterPro" id="IPR050510">
    <property type="entry name" value="Cation_transp_ATPase_P-type"/>
</dbReference>
<feature type="transmembrane region" description="Helical" evidence="10">
    <location>
        <begin position="390"/>
        <end position="409"/>
    </location>
</feature>
<dbReference type="PRINTS" id="PR00119">
    <property type="entry name" value="CATATPASE"/>
</dbReference>
<keyword evidence="5" id="KW-0067">ATP-binding</keyword>
<keyword evidence="2" id="KW-1003">Cell membrane</keyword>
<feature type="transmembrane region" description="Helical" evidence="10">
    <location>
        <begin position="163"/>
        <end position="184"/>
    </location>
</feature>
<dbReference type="InterPro" id="IPR004014">
    <property type="entry name" value="ATPase_P-typ_cation-transptr_N"/>
</dbReference>
<dbReference type="Pfam" id="PF00690">
    <property type="entry name" value="Cation_ATPase_N"/>
    <property type="match status" value="1"/>
</dbReference>
<keyword evidence="13" id="KW-1185">Reference proteome</keyword>
<dbReference type="SUPFAM" id="SSF81660">
    <property type="entry name" value="Metal cation-transporting ATPase, ATP-binding domain N"/>
    <property type="match status" value="1"/>
</dbReference>
<keyword evidence="4" id="KW-0547">Nucleotide-binding</keyword>
<keyword evidence="3 10" id="KW-0812">Transmembrane</keyword>
<evidence type="ECO:0000256" key="4">
    <source>
        <dbReference type="ARBA" id="ARBA00022741"/>
    </source>
</evidence>
<dbReference type="InterPro" id="IPR023298">
    <property type="entry name" value="ATPase_P-typ_TM_dom_sf"/>
</dbReference>
<dbReference type="InterPro" id="IPR036412">
    <property type="entry name" value="HAD-like_sf"/>
</dbReference>
<sequence>MADKVTFECTAQPDDEVSHPTPRPGATIRFGSVGDEEAGRRDTVLRLSRTASNISSTSIGSMSSRRRRNSIDPATAFPITYRTVSYAIEETKEKERVEVVKAKKDAAAELGDLQWHTWSVNEVKTRLSTSLEQGLSKEQVERKQKEFGKNTPSKPPSDLFSRVMGYMFGGFGSVLLIGGVLVTVTYKPLGNPNPQIANLALAIVLYAVFVIQALFNAWQDWSSSRTMASISGMLPDNCSILRDGNRVETAAVDLVPGDLLYIKFGNKLPADVRFIEVSSDAKFDRSILTGESQPVPGSIDYTDKNYLETNNIGMQGTHCISGTAIGITVSTGDSTVFGKIARLTNTPKTGMTPLQKEILRFIIIICSLMIFFNIVVIICWGAWLRKSHPTWINVAGLIVDVVTVAVAFIPEGLPIALTASLTITANIMKSNQVLCKSLKTVETLGAVSVICSDKTGTLTKVDFSFSFSQRTLILYQNQMFATGCSIAALKMTPVEARDIMVKDEKTNAVSQLRACAGLCNAGEFDAATIDLPLDQRKIAGDATDQAVLRLSESLGPVRDLQLLWKKTFELAFNSKNKFMIRTLALADPAGLRFALAPSEAEAWKLDDLLLMIKGAPDIIVERCTTYIGEDGEVHPLDISMKTVIEDIKNQWSSQGKRVILLARKILSGHQSIHFPEHNTFESEITTQASSDLTLIGLVGIVDPPRTEIPEVVRILRRAGIRIFMVTGDFKLTAQAIAKECGIITNAPDMVHDIGMLSRVPVEAKEISPNISEKELEEIGGPATSITLSGPELITLNDCQWDQLCKYDEIVFARTTPEQKLRIVKEFQKRENIVGMTGDGVNDAPSLKAADIGIALGSGSDIAIEASDMVLLDSFGAIVEAVKYGRVVFDNLKKTIIYLLPAGTFSEFWPIITSVILGLPQILSSFLMIMICCLTDCAAATVLAYEKPEADLLLRKPRNLKKDKLVDWKLMFHAYIFLGLQETICSFAMSYWYCQRRGVHFSALWLGYGEYPASYDVNYVNKVLAEASSIYFVNLVIMQWFNLFATRTRRLSIFQQPPIFNKATQNLALFPAILFALVVIFIFLYIPGLTTAINSSKIPVEYFFFPVAFGMWLLFTDEVRKWWCRKYPKGLVAKMAW</sequence>
<dbReference type="SMART" id="SM00831">
    <property type="entry name" value="Cation_ATPase_N"/>
    <property type="match status" value="1"/>
</dbReference>
<dbReference type="PRINTS" id="PR00121">
    <property type="entry name" value="NAKATPASE"/>
</dbReference>
<evidence type="ECO:0000256" key="1">
    <source>
        <dbReference type="ARBA" id="ARBA00004651"/>
    </source>
</evidence>
<evidence type="ECO:0000256" key="3">
    <source>
        <dbReference type="ARBA" id="ARBA00022692"/>
    </source>
</evidence>
<dbReference type="Pfam" id="PF00122">
    <property type="entry name" value="E1-E2_ATPase"/>
    <property type="match status" value="1"/>
</dbReference>
<dbReference type="GO" id="GO:0016887">
    <property type="term" value="F:ATP hydrolysis activity"/>
    <property type="evidence" value="ECO:0007669"/>
    <property type="project" value="InterPro"/>
</dbReference>
<dbReference type="SFLD" id="SFLDS00003">
    <property type="entry name" value="Haloacid_Dehalogenase"/>
    <property type="match status" value="1"/>
</dbReference>
<feature type="transmembrane region" description="Helical" evidence="10">
    <location>
        <begin position="965"/>
        <end position="992"/>
    </location>
</feature>
<proteinExistence type="predicted"/>
<dbReference type="FunFam" id="3.40.50.1000:FF:000083">
    <property type="entry name" value="Sodium/potassium-transporting ATPase subunit alpha"/>
    <property type="match status" value="1"/>
</dbReference>
<dbReference type="GeneID" id="36596187"/>
<evidence type="ECO:0000256" key="8">
    <source>
        <dbReference type="ARBA" id="ARBA00023136"/>
    </source>
</evidence>
<name>A0A2J6TP99_9HELO</name>
<evidence type="ECO:0000256" key="9">
    <source>
        <dbReference type="SAM" id="MobiDB-lite"/>
    </source>
</evidence>
<dbReference type="RefSeq" id="XP_024741751.1">
    <property type="nucleotide sequence ID" value="XM_024888111.1"/>
</dbReference>
<dbReference type="SUPFAM" id="SSF81653">
    <property type="entry name" value="Calcium ATPase, transduction domain A"/>
    <property type="match status" value="1"/>
</dbReference>
<keyword evidence="7 10" id="KW-1133">Transmembrane helix</keyword>
<comment type="subcellular location">
    <subcellularLocation>
        <location evidence="1">Cell membrane</location>
        <topology evidence="1">Multi-pass membrane protein</topology>
    </subcellularLocation>
</comment>
<feature type="transmembrane region" description="Helical" evidence="10">
    <location>
        <begin position="358"/>
        <end position="384"/>
    </location>
</feature>
<evidence type="ECO:0000256" key="7">
    <source>
        <dbReference type="ARBA" id="ARBA00022989"/>
    </source>
</evidence>
<dbReference type="Proteomes" id="UP000235371">
    <property type="component" value="Unassembled WGS sequence"/>
</dbReference>
<dbReference type="OrthoDB" id="158672at2759"/>
<dbReference type="Gene3D" id="2.70.150.10">
    <property type="entry name" value="Calcium-transporting ATPase, cytoplasmic transduction domain A"/>
    <property type="match status" value="1"/>
</dbReference>
<dbReference type="InterPro" id="IPR001757">
    <property type="entry name" value="P_typ_ATPase"/>
</dbReference>
<dbReference type="GO" id="GO:0030007">
    <property type="term" value="P:intracellular potassium ion homeostasis"/>
    <property type="evidence" value="ECO:0007669"/>
    <property type="project" value="TreeGrafter"/>
</dbReference>
<organism evidence="12 13">
    <name type="scientific">Hyaloscypha bicolor E</name>
    <dbReference type="NCBI Taxonomy" id="1095630"/>
    <lineage>
        <taxon>Eukaryota</taxon>
        <taxon>Fungi</taxon>
        <taxon>Dikarya</taxon>
        <taxon>Ascomycota</taxon>
        <taxon>Pezizomycotina</taxon>
        <taxon>Leotiomycetes</taxon>
        <taxon>Helotiales</taxon>
        <taxon>Hyaloscyphaceae</taxon>
        <taxon>Hyaloscypha</taxon>
        <taxon>Hyaloscypha bicolor</taxon>
    </lineage>
</organism>
<dbReference type="STRING" id="1095630.A0A2J6TP99"/>
<accession>A0A2J6TP99</accession>
<feature type="transmembrane region" description="Helical" evidence="10">
    <location>
        <begin position="1066"/>
        <end position="1085"/>
    </location>
</feature>
<feature type="transmembrane region" description="Helical" evidence="10">
    <location>
        <begin position="1027"/>
        <end position="1045"/>
    </location>
</feature>
<dbReference type="GO" id="GO:0036376">
    <property type="term" value="P:sodium ion export across plasma membrane"/>
    <property type="evidence" value="ECO:0007669"/>
    <property type="project" value="TreeGrafter"/>
</dbReference>
<keyword evidence="8 10" id="KW-0472">Membrane</keyword>
<dbReference type="InterPro" id="IPR008250">
    <property type="entry name" value="ATPase_P-typ_transduc_dom_A_sf"/>
</dbReference>
<dbReference type="Gene3D" id="3.40.1110.10">
    <property type="entry name" value="Calcium-transporting ATPase, cytoplasmic domain N"/>
    <property type="match status" value="1"/>
</dbReference>
<dbReference type="InterPro" id="IPR023299">
    <property type="entry name" value="ATPase_P-typ_cyto_dom_N"/>
</dbReference>
<evidence type="ECO:0000313" key="12">
    <source>
        <dbReference type="EMBL" id="PMD64847.1"/>
    </source>
</evidence>
<evidence type="ECO:0000256" key="10">
    <source>
        <dbReference type="SAM" id="Phobius"/>
    </source>
</evidence>
<dbReference type="SFLD" id="SFLDF00027">
    <property type="entry name" value="p-type_atpase"/>
    <property type="match status" value="1"/>
</dbReference>
<feature type="domain" description="Cation-transporting P-type ATPase N-terminal" evidence="11">
    <location>
        <begin position="114"/>
        <end position="187"/>
    </location>
</feature>
<dbReference type="GO" id="GO:0005524">
    <property type="term" value="F:ATP binding"/>
    <property type="evidence" value="ECO:0007669"/>
    <property type="project" value="UniProtKB-KW"/>
</dbReference>
<feature type="transmembrane region" description="Helical" evidence="10">
    <location>
        <begin position="924"/>
        <end position="944"/>
    </location>
</feature>
<dbReference type="PANTHER" id="PTHR43294">
    <property type="entry name" value="SODIUM/POTASSIUM-TRANSPORTING ATPASE SUBUNIT ALPHA"/>
    <property type="match status" value="1"/>
</dbReference>
<keyword evidence="6" id="KW-1278">Translocase</keyword>
<dbReference type="SUPFAM" id="SSF56784">
    <property type="entry name" value="HAD-like"/>
    <property type="match status" value="1"/>
</dbReference>
<evidence type="ECO:0000259" key="11">
    <source>
        <dbReference type="SMART" id="SM00831"/>
    </source>
</evidence>
<dbReference type="FunFam" id="3.40.1110.10:FF:000114">
    <property type="entry name" value="H /K ATPase alpha subunit, putative"/>
    <property type="match status" value="1"/>
</dbReference>
<feature type="transmembrane region" description="Helical" evidence="10">
    <location>
        <begin position="1097"/>
        <end position="1115"/>
    </location>
</feature>
<evidence type="ECO:0000256" key="2">
    <source>
        <dbReference type="ARBA" id="ARBA00022475"/>
    </source>
</evidence>
<evidence type="ECO:0000313" key="13">
    <source>
        <dbReference type="Proteomes" id="UP000235371"/>
    </source>
</evidence>
<feature type="transmembrane region" description="Helical" evidence="10">
    <location>
        <begin position="196"/>
        <end position="218"/>
    </location>
</feature>
<dbReference type="GO" id="GO:1990573">
    <property type="term" value="P:potassium ion import across plasma membrane"/>
    <property type="evidence" value="ECO:0007669"/>
    <property type="project" value="TreeGrafter"/>
</dbReference>
<dbReference type="InterPro" id="IPR044492">
    <property type="entry name" value="P_typ_ATPase_HD_dom"/>
</dbReference>
<gene>
    <name evidence="12" type="ORF">K444DRAFT_705468</name>
</gene>
<protein>
    <submittedName>
        <fullName evidence="12">P-type ATPase-like protein</fullName>
    </submittedName>
</protein>
<dbReference type="GO" id="GO:0005886">
    <property type="term" value="C:plasma membrane"/>
    <property type="evidence" value="ECO:0007669"/>
    <property type="project" value="UniProtKB-SubCell"/>
</dbReference>
<dbReference type="InterPro" id="IPR006068">
    <property type="entry name" value="ATPase_P-typ_cation-transptr_C"/>
</dbReference>
<dbReference type="InterPro" id="IPR023214">
    <property type="entry name" value="HAD_sf"/>
</dbReference>
<evidence type="ECO:0000256" key="5">
    <source>
        <dbReference type="ARBA" id="ARBA00022840"/>
    </source>
</evidence>
<dbReference type="GO" id="GO:1902600">
    <property type="term" value="P:proton transmembrane transport"/>
    <property type="evidence" value="ECO:0007669"/>
    <property type="project" value="TreeGrafter"/>
</dbReference>
<dbReference type="InterPro" id="IPR018303">
    <property type="entry name" value="ATPase_P-typ_P_site"/>
</dbReference>
<dbReference type="AlphaFoldDB" id="A0A2J6TP99"/>
<dbReference type="PANTHER" id="PTHR43294:SF21">
    <property type="entry name" value="CATION TRANSPORTING ATPASE"/>
    <property type="match status" value="1"/>
</dbReference>